<sequence>MMWQDISAMNIGDTFTMSGMYKKRTFIQWLKREQRVLQNYVIKAKTQALTEYEPEKKD</sequence>
<proteinExistence type="predicted"/>
<evidence type="ECO:0000313" key="1">
    <source>
        <dbReference type="EMBL" id="CAB5212718.1"/>
    </source>
</evidence>
<gene>
    <name evidence="1" type="ORF">UFOVP191_12</name>
</gene>
<organism evidence="1">
    <name type="scientific">uncultured Caudovirales phage</name>
    <dbReference type="NCBI Taxonomy" id="2100421"/>
    <lineage>
        <taxon>Viruses</taxon>
        <taxon>Duplodnaviria</taxon>
        <taxon>Heunggongvirae</taxon>
        <taxon>Uroviricota</taxon>
        <taxon>Caudoviricetes</taxon>
        <taxon>Peduoviridae</taxon>
        <taxon>Maltschvirus</taxon>
        <taxon>Maltschvirus maltsch</taxon>
    </lineage>
</organism>
<reference evidence="1" key="1">
    <citation type="submission" date="2020-05" db="EMBL/GenBank/DDBJ databases">
        <authorList>
            <person name="Chiriac C."/>
            <person name="Salcher M."/>
            <person name="Ghai R."/>
            <person name="Kavagutti S V."/>
        </authorList>
    </citation>
    <scope>NUCLEOTIDE SEQUENCE</scope>
</reference>
<dbReference type="EMBL" id="LR798233">
    <property type="protein sequence ID" value="CAB5212718.1"/>
    <property type="molecule type" value="Genomic_DNA"/>
</dbReference>
<name>A0A6J7WMV5_9CAUD</name>
<accession>A0A6J7WMV5</accession>
<protein>
    <submittedName>
        <fullName evidence="1">Uncharacterized protein</fullName>
    </submittedName>
</protein>